<evidence type="ECO:0000313" key="2">
    <source>
        <dbReference type="Proteomes" id="UP000777784"/>
    </source>
</evidence>
<comment type="caution">
    <text evidence="1">The sequence shown here is derived from an EMBL/GenBank/DDBJ whole genome shotgun (WGS) entry which is preliminary data.</text>
</comment>
<sequence length="85" mass="9776">MITKTEAIDLVDDIFEEQALALGGMVAVDRVEDSFVWQMVKTFDLIRGKILRRLDTEHPDETDDIPQPIQPHPAIEEFLLSLRRS</sequence>
<dbReference type="Proteomes" id="UP000777784">
    <property type="component" value="Unassembled WGS sequence"/>
</dbReference>
<name>A0A948S0U3_UNCEI</name>
<reference evidence="1" key="1">
    <citation type="submission" date="2021-05" db="EMBL/GenBank/DDBJ databases">
        <title>Energy efficiency and biological interactions define the core microbiome of deep oligotrophic groundwater.</title>
        <authorList>
            <person name="Mehrshad M."/>
            <person name="Lopez-Fernandez M."/>
            <person name="Bell E."/>
            <person name="Bernier-Latmani R."/>
            <person name="Bertilsson S."/>
            <person name="Dopson M."/>
        </authorList>
    </citation>
    <scope>NUCLEOTIDE SEQUENCE</scope>
    <source>
        <strain evidence="1">Modern_marine.mb.64</strain>
    </source>
</reference>
<proteinExistence type="predicted"/>
<accession>A0A948S0U3</accession>
<organism evidence="1 2">
    <name type="scientific">Eiseniibacteriota bacterium</name>
    <dbReference type="NCBI Taxonomy" id="2212470"/>
    <lineage>
        <taxon>Bacteria</taxon>
        <taxon>Candidatus Eiseniibacteriota</taxon>
    </lineage>
</organism>
<feature type="non-terminal residue" evidence="1">
    <location>
        <position position="1"/>
    </location>
</feature>
<dbReference type="EMBL" id="JAHJDP010000075">
    <property type="protein sequence ID" value="MBU2691759.1"/>
    <property type="molecule type" value="Genomic_DNA"/>
</dbReference>
<evidence type="ECO:0000313" key="1">
    <source>
        <dbReference type="EMBL" id="MBU2691759.1"/>
    </source>
</evidence>
<dbReference type="AlphaFoldDB" id="A0A948S0U3"/>
<protein>
    <submittedName>
        <fullName evidence="1">Uncharacterized protein</fullName>
    </submittedName>
</protein>
<gene>
    <name evidence="1" type="ORF">KJ970_12605</name>
</gene>